<dbReference type="EMBL" id="JADHEI010000052">
    <property type="protein sequence ID" value="MBF2735792.1"/>
    <property type="molecule type" value="Genomic_DNA"/>
</dbReference>
<sequence>MADATIVWDRGAAEIQLLGGMLGPLRLKLAAGRGQGADGGSDRPPWWDRDWPGAWKYHEGEDGLREVSVLAVAPWGEDIGPEYDALPPLMQRLRGEWPCAPFGAPAAPARLPWRWRPRRAAGWADPHIHGHAANHPWTLERREETAVELAIDCPAEHPLRRLERRIAGIPGEAAVEIGLRIEARREVALPVALHPVFALPRRPRAALLEPGEFKAGRVCPLQAGPESSLLVPDAEFSSIEAIPSTAGETSIARLPLDIATEELVQLCGTGGAVSLVDMEQGCRTTLRFDPQAFPSVLLWVANGGRTDYPWRGRFVAVGVEPVRAAFDLGVDVSCDPGNPIAKAGYPTALELGAGESFSTSYRIEATSL</sequence>
<gene>
    <name evidence="1" type="ORF">ISN26_06960</name>
</gene>
<accession>A0A930UG63</accession>
<dbReference type="GO" id="GO:0003824">
    <property type="term" value="F:catalytic activity"/>
    <property type="evidence" value="ECO:0007669"/>
    <property type="project" value="InterPro"/>
</dbReference>
<dbReference type="SUPFAM" id="SSF74650">
    <property type="entry name" value="Galactose mutarotase-like"/>
    <property type="match status" value="1"/>
</dbReference>
<evidence type="ECO:0000313" key="1">
    <source>
        <dbReference type="EMBL" id="MBF2735792.1"/>
    </source>
</evidence>
<organism evidence="1 2">
    <name type="scientific">Candidatus Amphirhobacter heronislandensis</name>
    <dbReference type="NCBI Taxonomy" id="1732024"/>
    <lineage>
        <taxon>Bacteria</taxon>
        <taxon>Pseudomonadati</taxon>
        <taxon>Pseudomonadota</taxon>
        <taxon>Gammaproteobacteria</taxon>
        <taxon>Candidatus Tethybacterales</taxon>
        <taxon>Candidatus Tethybacteraceae</taxon>
        <taxon>Candidatus Amphirhobacter</taxon>
    </lineage>
</organism>
<dbReference type="InterPro" id="IPR014718">
    <property type="entry name" value="GH-type_carb-bd"/>
</dbReference>
<dbReference type="Proteomes" id="UP000604381">
    <property type="component" value="Unassembled WGS sequence"/>
</dbReference>
<evidence type="ECO:0008006" key="3">
    <source>
        <dbReference type="Google" id="ProtNLM"/>
    </source>
</evidence>
<evidence type="ECO:0000313" key="2">
    <source>
        <dbReference type="Proteomes" id="UP000604381"/>
    </source>
</evidence>
<protein>
    <recommendedName>
        <fullName evidence="3">Aldose 1-epimerase</fullName>
    </recommendedName>
</protein>
<dbReference type="AlphaFoldDB" id="A0A930UG63"/>
<dbReference type="GO" id="GO:0030246">
    <property type="term" value="F:carbohydrate binding"/>
    <property type="evidence" value="ECO:0007669"/>
    <property type="project" value="InterPro"/>
</dbReference>
<name>A0A930UG63_9GAMM</name>
<proteinExistence type="predicted"/>
<comment type="caution">
    <text evidence="1">The sequence shown here is derived from an EMBL/GenBank/DDBJ whole genome shotgun (WGS) entry which is preliminary data.</text>
</comment>
<keyword evidence="2" id="KW-1185">Reference proteome</keyword>
<reference evidence="1" key="1">
    <citation type="submission" date="2020-10" db="EMBL/GenBank/DDBJ databases">
        <title>An improved Amphimedon queenslandica hologenome assembly reveals how three proteobacterial symbionts can extend the metabolic phenotypic of their marine sponge host.</title>
        <authorList>
            <person name="Degnan B."/>
            <person name="Degnan S."/>
            <person name="Xiang X."/>
        </authorList>
    </citation>
    <scope>NUCLEOTIDE SEQUENCE</scope>
    <source>
        <strain evidence="1">AqS2</strain>
    </source>
</reference>
<dbReference type="InterPro" id="IPR011013">
    <property type="entry name" value="Gal_mutarotase_sf_dom"/>
</dbReference>
<dbReference type="GO" id="GO:0005975">
    <property type="term" value="P:carbohydrate metabolic process"/>
    <property type="evidence" value="ECO:0007669"/>
    <property type="project" value="InterPro"/>
</dbReference>
<dbReference type="Gene3D" id="2.70.98.10">
    <property type="match status" value="1"/>
</dbReference>